<name>A0AAV7K318_9METZ</name>
<gene>
    <name evidence="1" type="ORF">LOD99_11384</name>
</gene>
<comment type="caution">
    <text evidence="1">The sequence shown here is derived from an EMBL/GenBank/DDBJ whole genome shotgun (WGS) entry which is preliminary data.</text>
</comment>
<evidence type="ECO:0000313" key="1">
    <source>
        <dbReference type="EMBL" id="KAI6655637.1"/>
    </source>
</evidence>
<organism evidence="1 2">
    <name type="scientific">Oopsacas minuta</name>
    <dbReference type="NCBI Taxonomy" id="111878"/>
    <lineage>
        <taxon>Eukaryota</taxon>
        <taxon>Metazoa</taxon>
        <taxon>Porifera</taxon>
        <taxon>Hexactinellida</taxon>
        <taxon>Hexasterophora</taxon>
        <taxon>Lyssacinosida</taxon>
        <taxon>Leucopsacidae</taxon>
        <taxon>Oopsacas</taxon>
    </lineage>
</organism>
<evidence type="ECO:0000313" key="2">
    <source>
        <dbReference type="Proteomes" id="UP001165289"/>
    </source>
</evidence>
<dbReference type="PANTHER" id="PTHR45749">
    <property type="match status" value="1"/>
</dbReference>
<dbReference type="EMBL" id="JAKMXF010000183">
    <property type="protein sequence ID" value="KAI6655637.1"/>
    <property type="molecule type" value="Genomic_DNA"/>
</dbReference>
<evidence type="ECO:0008006" key="3">
    <source>
        <dbReference type="Google" id="ProtNLM"/>
    </source>
</evidence>
<sequence length="242" mass="28221">MLPNVLPSAECKDGRSRFLKKEWFKKYSWLKLNDDLSLSVCYWAIQNKRIHPSERGNTLENSKWTKTNTEEGWASFKYGKSHLDGHEGVDHTNAWRVYQMELNKQNCDPMFETKRSEEIRRNRVGLRVTFDNFMTCATQGHGDEKQTGNLWNLVSLVSRFNKDAKKYFTNDSDSKIKFLSSGIQNEMIMLLADNLLKFFSSKIREESTAGQAKAEGRFFYSCIMDETEDIRTREQVSVVYGM</sequence>
<keyword evidence="2" id="KW-1185">Reference proteome</keyword>
<accession>A0AAV7K318</accession>
<reference evidence="1 2" key="1">
    <citation type="journal article" date="2023" name="BMC Biol.">
        <title>The compact genome of the sponge Oopsacas minuta (Hexactinellida) is lacking key metazoan core genes.</title>
        <authorList>
            <person name="Santini S."/>
            <person name="Schenkelaars Q."/>
            <person name="Jourda C."/>
            <person name="Duchesne M."/>
            <person name="Belahbib H."/>
            <person name="Rocher C."/>
            <person name="Selva M."/>
            <person name="Riesgo A."/>
            <person name="Vervoort M."/>
            <person name="Leys S.P."/>
            <person name="Kodjabachian L."/>
            <person name="Le Bivic A."/>
            <person name="Borchiellini C."/>
            <person name="Claverie J.M."/>
            <person name="Renard E."/>
        </authorList>
    </citation>
    <scope>NUCLEOTIDE SEQUENCE [LARGE SCALE GENOMIC DNA]</scope>
    <source>
        <strain evidence="1">SPO-2</strain>
    </source>
</reference>
<dbReference type="PANTHER" id="PTHR45749:SF21">
    <property type="entry name" value="DUF4371 DOMAIN-CONTAINING PROTEIN"/>
    <property type="match status" value="1"/>
</dbReference>
<protein>
    <recommendedName>
        <fullName evidence="3">DUF4371 domain-containing protein</fullName>
    </recommendedName>
</protein>
<proteinExistence type="predicted"/>
<dbReference type="AlphaFoldDB" id="A0AAV7K318"/>
<dbReference type="Proteomes" id="UP001165289">
    <property type="component" value="Unassembled WGS sequence"/>
</dbReference>